<dbReference type="AlphaFoldDB" id="A0AAV4TY14"/>
<reference evidence="2 3" key="1">
    <citation type="submission" date="2021-06" db="EMBL/GenBank/DDBJ databases">
        <title>Caerostris darwini draft genome.</title>
        <authorList>
            <person name="Kono N."/>
            <person name="Arakawa K."/>
        </authorList>
    </citation>
    <scope>NUCLEOTIDE SEQUENCE [LARGE SCALE GENOMIC DNA]</scope>
</reference>
<sequence>MRKIKTFPPPPTPIPTPGRYFHPDAYSITNSGCFTYFTWRPNTNLLHYQSSRISYLAPILHTTENLSAIPNSHSQDELLSTHDQPVADHIFPQEFETLLKYRWREDSRPTQPAAGLVPEYDFDTKEVP</sequence>
<evidence type="ECO:0000256" key="1">
    <source>
        <dbReference type="SAM" id="MobiDB-lite"/>
    </source>
</evidence>
<feature type="region of interest" description="Disordered" evidence="1">
    <location>
        <begin position="107"/>
        <end position="128"/>
    </location>
</feature>
<comment type="caution">
    <text evidence="2">The sequence shown here is derived from an EMBL/GenBank/DDBJ whole genome shotgun (WGS) entry which is preliminary data.</text>
</comment>
<keyword evidence="3" id="KW-1185">Reference proteome</keyword>
<protein>
    <submittedName>
        <fullName evidence="2">Uncharacterized protein</fullName>
    </submittedName>
</protein>
<gene>
    <name evidence="2" type="ORF">CDAR_454751</name>
</gene>
<organism evidence="2 3">
    <name type="scientific">Caerostris darwini</name>
    <dbReference type="NCBI Taxonomy" id="1538125"/>
    <lineage>
        <taxon>Eukaryota</taxon>
        <taxon>Metazoa</taxon>
        <taxon>Ecdysozoa</taxon>
        <taxon>Arthropoda</taxon>
        <taxon>Chelicerata</taxon>
        <taxon>Arachnida</taxon>
        <taxon>Araneae</taxon>
        <taxon>Araneomorphae</taxon>
        <taxon>Entelegynae</taxon>
        <taxon>Araneoidea</taxon>
        <taxon>Araneidae</taxon>
        <taxon>Caerostris</taxon>
    </lineage>
</organism>
<dbReference type="EMBL" id="BPLQ01010387">
    <property type="protein sequence ID" value="GIY50441.1"/>
    <property type="molecule type" value="Genomic_DNA"/>
</dbReference>
<name>A0AAV4TY14_9ARAC</name>
<proteinExistence type="predicted"/>
<accession>A0AAV4TY14</accession>
<evidence type="ECO:0000313" key="2">
    <source>
        <dbReference type="EMBL" id="GIY50441.1"/>
    </source>
</evidence>
<dbReference type="Proteomes" id="UP001054837">
    <property type="component" value="Unassembled WGS sequence"/>
</dbReference>
<evidence type="ECO:0000313" key="3">
    <source>
        <dbReference type="Proteomes" id="UP001054837"/>
    </source>
</evidence>